<dbReference type="Proteomes" id="UP000509371">
    <property type="component" value="Chromosome"/>
</dbReference>
<protein>
    <submittedName>
        <fullName evidence="1">Uncharacterized protein</fullName>
    </submittedName>
</protein>
<sequence>MNLDDLINSITEVELKESLPHFVLEWKANEKDVMNLAILIERWLGSVWFKSTDESNSFYVSFNMFKREAIDGIGGLTFNERLYLFSFFNEWDSSNEKAQQRIRCKLQAKT</sequence>
<dbReference type="KEGG" id="mpri:MP3633_2330"/>
<dbReference type="EMBL" id="CP054301">
    <property type="protein sequence ID" value="QKK81057.1"/>
    <property type="molecule type" value="Genomic_DNA"/>
</dbReference>
<name>A0A859CWT1_9GAMM</name>
<accession>A0A859CWT1</accession>
<organism evidence="1 2">
    <name type="scientific">Marinomonas primoryensis</name>
    <dbReference type="NCBI Taxonomy" id="178399"/>
    <lineage>
        <taxon>Bacteria</taxon>
        <taxon>Pseudomonadati</taxon>
        <taxon>Pseudomonadota</taxon>
        <taxon>Gammaproteobacteria</taxon>
        <taxon>Oceanospirillales</taxon>
        <taxon>Oceanospirillaceae</taxon>
        <taxon>Marinomonas</taxon>
    </lineage>
</organism>
<reference evidence="1 2" key="1">
    <citation type="submission" date="2020-06" db="EMBL/GenBank/DDBJ databases">
        <authorList>
            <person name="Voronona O.L."/>
            <person name="Aksenova E.I."/>
            <person name="Kunda M.S."/>
            <person name="Semenov A.N."/>
            <person name="Ryzhova N."/>
        </authorList>
    </citation>
    <scope>NUCLEOTIDE SEQUENCE [LARGE SCALE GENOMIC DNA]</scope>
    <source>
        <strain evidence="1 2">MPKMM3633</strain>
    </source>
</reference>
<dbReference type="RefSeq" id="WP_176335651.1">
    <property type="nucleotide sequence ID" value="NZ_BAAAEF010000014.1"/>
</dbReference>
<evidence type="ECO:0000313" key="2">
    <source>
        <dbReference type="Proteomes" id="UP000509371"/>
    </source>
</evidence>
<gene>
    <name evidence="1" type="ORF">MP3633_2330</name>
</gene>
<proteinExistence type="predicted"/>
<dbReference type="AlphaFoldDB" id="A0A859CWT1"/>
<evidence type="ECO:0000313" key="1">
    <source>
        <dbReference type="EMBL" id="QKK81057.1"/>
    </source>
</evidence>